<dbReference type="AlphaFoldDB" id="A0A195CLL2"/>
<dbReference type="EMBL" id="KQ977595">
    <property type="protein sequence ID" value="KYN01590.1"/>
    <property type="molecule type" value="Genomic_DNA"/>
</dbReference>
<dbReference type="Proteomes" id="UP000078542">
    <property type="component" value="Unassembled WGS sequence"/>
</dbReference>
<keyword evidence="1" id="KW-0812">Transmembrane</keyword>
<evidence type="ECO:0000256" key="1">
    <source>
        <dbReference type="SAM" id="Phobius"/>
    </source>
</evidence>
<dbReference type="KEGG" id="ccoa:108774977"/>
<keyword evidence="2" id="KW-0830">Ubiquinone</keyword>
<dbReference type="Pfam" id="PF05821">
    <property type="entry name" value="NDUF_B8"/>
    <property type="match status" value="1"/>
</dbReference>
<accession>A0A195CLL2</accession>
<name>A0A195CLL2_9HYME</name>
<organism evidence="2 3">
    <name type="scientific">Cyphomyrmex costatus</name>
    <dbReference type="NCBI Taxonomy" id="456900"/>
    <lineage>
        <taxon>Eukaryota</taxon>
        <taxon>Metazoa</taxon>
        <taxon>Ecdysozoa</taxon>
        <taxon>Arthropoda</taxon>
        <taxon>Hexapoda</taxon>
        <taxon>Insecta</taxon>
        <taxon>Pterygota</taxon>
        <taxon>Neoptera</taxon>
        <taxon>Endopterygota</taxon>
        <taxon>Hymenoptera</taxon>
        <taxon>Apocrita</taxon>
        <taxon>Aculeata</taxon>
        <taxon>Formicoidea</taxon>
        <taxon>Formicidae</taxon>
        <taxon>Myrmicinae</taxon>
        <taxon>Cyphomyrmex</taxon>
    </lineage>
</organism>
<keyword evidence="1" id="KW-1133">Transmembrane helix</keyword>
<evidence type="ECO:0000313" key="3">
    <source>
        <dbReference type="Proteomes" id="UP000078542"/>
    </source>
</evidence>
<evidence type="ECO:0000313" key="2">
    <source>
        <dbReference type="EMBL" id="KYN01590.1"/>
    </source>
</evidence>
<dbReference type="PANTHER" id="PTHR12840:SF1">
    <property type="entry name" value="NADH DEHYDROGENASE [UBIQUINONE] 1 BETA SUBCOMPLEX SUBUNIT 8, MITOCHONDRIAL"/>
    <property type="match status" value="1"/>
</dbReference>
<keyword evidence="1" id="KW-0472">Membrane</keyword>
<reference evidence="2 3" key="1">
    <citation type="submission" date="2016-03" db="EMBL/GenBank/DDBJ databases">
        <title>Cyphomyrmex costatus WGS genome.</title>
        <authorList>
            <person name="Nygaard S."/>
            <person name="Hu H."/>
            <person name="Boomsma J."/>
            <person name="Zhang G."/>
        </authorList>
    </citation>
    <scope>NUCLEOTIDE SEQUENCE [LARGE SCALE GENOMIC DNA]</scope>
    <source>
        <strain evidence="2">MS0001</strain>
        <tissue evidence="2">Whole body</tissue>
    </source>
</reference>
<proteinExistence type="predicted"/>
<dbReference type="OrthoDB" id="2014058at2759"/>
<protein>
    <submittedName>
        <fullName evidence="2">NADH dehydrogenase [ubiquinone] 1 beta subcomplex subunit 8, mitochondrial</fullName>
    </submittedName>
</protein>
<feature type="transmembrane region" description="Helical" evidence="1">
    <location>
        <begin position="129"/>
        <end position="149"/>
    </location>
</feature>
<keyword evidence="3" id="KW-1185">Reference proteome</keyword>
<dbReference type="PANTHER" id="PTHR12840">
    <property type="entry name" value="NADH-UBIQUINONE OXIDOREDUCTASE ASHI SUBUNIT"/>
    <property type="match status" value="1"/>
</dbReference>
<dbReference type="GO" id="GO:0005739">
    <property type="term" value="C:mitochondrion"/>
    <property type="evidence" value="ECO:0007669"/>
    <property type="project" value="InterPro"/>
</dbReference>
<gene>
    <name evidence="2" type="ORF">ALC62_07562</name>
</gene>
<dbReference type="InterPro" id="IPR008699">
    <property type="entry name" value="NDUFB8"/>
</dbReference>
<dbReference type="STRING" id="456900.A0A195CLL2"/>
<sequence>MALTRGISKLSIQLLRNKACLYTAVRCSSDKPLPWNYLWKPEKYSEKDHDKIAEKYHLHPKKYQPYSNNEKYVGDYPKLPMIGPAAKDPYYPYDIPIFRKSYHETLHSDFEIMGQDRFSYGVKYRINPYLGSAIWLATMITIIGISYLVQPYPAVHPRLERQYPKENVIHYSFEPADS</sequence>